<dbReference type="Proteomes" id="UP001642540">
    <property type="component" value="Unassembled WGS sequence"/>
</dbReference>
<evidence type="ECO:0000256" key="2">
    <source>
        <dbReference type="SAM" id="Phobius"/>
    </source>
</evidence>
<sequence>MSTSTTPEVIPTFYHESNPLLSCAPLLFIIFLLLIILRCLRFWAIFEESQHQAEAMRQNYQGSFVGMNVERNRSEVSIPTVPYLIVLPPWGSTSYSRSEVIEGPPPKYQPPPSYSECVNNDS</sequence>
<evidence type="ECO:0000256" key="1">
    <source>
        <dbReference type="SAM" id="MobiDB-lite"/>
    </source>
</evidence>
<keyword evidence="4" id="KW-1185">Reference proteome</keyword>
<keyword evidence="2" id="KW-0472">Membrane</keyword>
<feature type="region of interest" description="Disordered" evidence="1">
    <location>
        <begin position="95"/>
        <end position="122"/>
    </location>
</feature>
<protein>
    <submittedName>
        <fullName evidence="3">Uncharacterized protein</fullName>
    </submittedName>
</protein>
<organism evidence="3 4">
    <name type="scientific">Orchesella dallaii</name>
    <dbReference type="NCBI Taxonomy" id="48710"/>
    <lineage>
        <taxon>Eukaryota</taxon>
        <taxon>Metazoa</taxon>
        <taxon>Ecdysozoa</taxon>
        <taxon>Arthropoda</taxon>
        <taxon>Hexapoda</taxon>
        <taxon>Collembola</taxon>
        <taxon>Entomobryomorpha</taxon>
        <taxon>Entomobryoidea</taxon>
        <taxon>Orchesellidae</taxon>
        <taxon>Orchesellinae</taxon>
        <taxon>Orchesella</taxon>
    </lineage>
</organism>
<evidence type="ECO:0000313" key="4">
    <source>
        <dbReference type="Proteomes" id="UP001642540"/>
    </source>
</evidence>
<name>A0ABP1S9C1_9HEXA</name>
<evidence type="ECO:0000313" key="3">
    <source>
        <dbReference type="EMBL" id="CAL8146679.1"/>
    </source>
</evidence>
<proteinExistence type="predicted"/>
<keyword evidence="2" id="KW-0812">Transmembrane</keyword>
<reference evidence="3 4" key="1">
    <citation type="submission" date="2024-08" db="EMBL/GenBank/DDBJ databases">
        <authorList>
            <person name="Cucini C."/>
            <person name="Frati F."/>
        </authorList>
    </citation>
    <scope>NUCLEOTIDE SEQUENCE [LARGE SCALE GENOMIC DNA]</scope>
</reference>
<feature type="compositionally biased region" description="Pro residues" evidence="1">
    <location>
        <begin position="103"/>
        <end position="113"/>
    </location>
</feature>
<comment type="caution">
    <text evidence="3">The sequence shown here is derived from an EMBL/GenBank/DDBJ whole genome shotgun (WGS) entry which is preliminary data.</text>
</comment>
<feature type="transmembrane region" description="Helical" evidence="2">
    <location>
        <begin position="20"/>
        <end position="40"/>
    </location>
</feature>
<gene>
    <name evidence="3" type="ORF">ODALV1_LOCUS30895</name>
</gene>
<dbReference type="EMBL" id="CAXLJM020000164">
    <property type="protein sequence ID" value="CAL8146679.1"/>
    <property type="molecule type" value="Genomic_DNA"/>
</dbReference>
<keyword evidence="2" id="KW-1133">Transmembrane helix</keyword>
<accession>A0ABP1S9C1</accession>